<dbReference type="RefSeq" id="WP_344967012.1">
    <property type="nucleotide sequence ID" value="NZ_BAABDD010000002.1"/>
</dbReference>
<accession>A0ABP7EZQ0</accession>
<organism evidence="1 2">
    <name type="scientific">Salinactinospora qingdaonensis</name>
    <dbReference type="NCBI Taxonomy" id="702744"/>
    <lineage>
        <taxon>Bacteria</taxon>
        <taxon>Bacillati</taxon>
        <taxon>Actinomycetota</taxon>
        <taxon>Actinomycetes</taxon>
        <taxon>Streptosporangiales</taxon>
        <taxon>Nocardiopsidaceae</taxon>
        <taxon>Salinactinospora</taxon>
    </lineage>
</organism>
<comment type="caution">
    <text evidence="1">The sequence shown here is derived from an EMBL/GenBank/DDBJ whole genome shotgun (WGS) entry which is preliminary data.</text>
</comment>
<dbReference type="EMBL" id="BAABDD010000002">
    <property type="protein sequence ID" value="GAA3728162.1"/>
    <property type="molecule type" value="Genomic_DNA"/>
</dbReference>
<gene>
    <name evidence="1" type="ORF">GCM10022402_06080</name>
</gene>
<proteinExistence type="predicted"/>
<name>A0ABP7EZQ0_9ACTN</name>
<sequence>MNGAEREHTRDYTTVIRNSGDGNTFIVGEGAMAYRGVGAPSSAELVESVERLWDVLPRLGLDEVDQADYVEALSHIEEETTRSAPRRGRLRRALGTVAELLRSRPMDTAQLGMTAAGTIAEFYGLSGLG</sequence>
<keyword evidence="2" id="KW-1185">Reference proteome</keyword>
<protein>
    <submittedName>
        <fullName evidence="1">Uncharacterized protein</fullName>
    </submittedName>
</protein>
<dbReference type="Proteomes" id="UP001500908">
    <property type="component" value="Unassembled WGS sequence"/>
</dbReference>
<evidence type="ECO:0000313" key="2">
    <source>
        <dbReference type="Proteomes" id="UP001500908"/>
    </source>
</evidence>
<evidence type="ECO:0000313" key="1">
    <source>
        <dbReference type="EMBL" id="GAA3728162.1"/>
    </source>
</evidence>
<reference evidence="2" key="1">
    <citation type="journal article" date="2019" name="Int. J. Syst. Evol. Microbiol.">
        <title>The Global Catalogue of Microorganisms (GCM) 10K type strain sequencing project: providing services to taxonomists for standard genome sequencing and annotation.</title>
        <authorList>
            <consortium name="The Broad Institute Genomics Platform"/>
            <consortium name="The Broad Institute Genome Sequencing Center for Infectious Disease"/>
            <person name="Wu L."/>
            <person name="Ma J."/>
        </authorList>
    </citation>
    <scope>NUCLEOTIDE SEQUENCE [LARGE SCALE GENOMIC DNA]</scope>
    <source>
        <strain evidence="2">JCM 17137</strain>
    </source>
</reference>